<feature type="compositionally biased region" description="Polar residues" evidence="1">
    <location>
        <begin position="212"/>
        <end position="223"/>
    </location>
</feature>
<protein>
    <submittedName>
        <fullName evidence="2">Uncharacterized protein</fullName>
    </submittedName>
</protein>
<evidence type="ECO:0000313" key="2">
    <source>
        <dbReference type="EMBL" id="CAD7232614.1"/>
    </source>
</evidence>
<sequence>MKSLVLATAIARGEYPEDVIAAEVFIPLIDPNLEDGAPQESSVEEDCEHDTTDHGHIEEQRVPVGEVLTEQDSKVTHLTSSSTKQRTSQAPGPCLNFVPGMAQRVVSRLPLRKEPPDDVKGFSWTPRDEPRGQEERKDLKAESVQGPSRRTDIPRREMNQSLENIGYLKNMTKKKSFREAPIRTECATILAPLKGGEVPHQFFSHIPPTDDMTLTNDPSTAEGTQPRKHS</sequence>
<gene>
    <name evidence="2" type="ORF">CTOB1V02_LOCUS10447</name>
</gene>
<feature type="region of interest" description="Disordered" evidence="1">
    <location>
        <begin position="109"/>
        <end position="152"/>
    </location>
</feature>
<feature type="compositionally biased region" description="Polar residues" evidence="1">
    <location>
        <begin position="76"/>
        <end position="90"/>
    </location>
</feature>
<feature type="region of interest" description="Disordered" evidence="1">
    <location>
        <begin position="74"/>
        <end position="96"/>
    </location>
</feature>
<proteinExistence type="predicted"/>
<accession>A0A7R8WJ06</accession>
<dbReference type="EMBL" id="OB664876">
    <property type="protein sequence ID" value="CAD7232614.1"/>
    <property type="molecule type" value="Genomic_DNA"/>
</dbReference>
<name>A0A7R8WJ06_9CRUS</name>
<evidence type="ECO:0000256" key="1">
    <source>
        <dbReference type="SAM" id="MobiDB-lite"/>
    </source>
</evidence>
<organism evidence="2">
    <name type="scientific">Cyprideis torosa</name>
    <dbReference type="NCBI Taxonomy" id="163714"/>
    <lineage>
        <taxon>Eukaryota</taxon>
        <taxon>Metazoa</taxon>
        <taxon>Ecdysozoa</taxon>
        <taxon>Arthropoda</taxon>
        <taxon>Crustacea</taxon>
        <taxon>Oligostraca</taxon>
        <taxon>Ostracoda</taxon>
        <taxon>Podocopa</taxon>
        <taxon>Podocopida</taxon>
        <taxon>Cytherocopina</taxon>
        <taxon>Cytheroidea</taxon>
        <taxon>Cytherideidae</taxon>
        <taxon>Cyprideis</taxon>
    </lineage>
</organism>
<reference evidence="2" key="1">
    <citation type="submission" date="2020-11" db="EMBL/GenBank/DDBJ databases">
        <authorList>
            <person name="Tran Van P."/>
        </authorList>
    </citation>
    <scope>NUCLEOTIDE SEQUENCE</scope>
</reference>
<feature type="region of interest" description="Disordered" evidence="1">
    <location>
        <begin position="200"/>
        <end position="230"/>
    </location>
</feature>
<feature type="compositionally biased region" description="Basic and acidic residues" evidence="1">
    <location>
        <begin position="111"/>
        <end position="141"/>
    </location>
</feature>
<dbReference type="AlphaFoldDB" id="A0A7R8WJ06"/>